<name>A0A9W5TZ92_9BACI</name>
<gene>
    <name evidence="1" type="ORF">GCM10011409_31730</name>
</gene>
<dbReference type="EMBL" id="BMJD01000030">
    <property type="protein sequence ID" value="GGB51814.1"/>
    <property type="molecule type" value="Genomic_DNA"/>
</dbReference>
<organism evidence="1 2">
    <name type="scientific">Lentibacillus populi</name>
    <dbReference type="NCBI Taxonomy" id="1827502"/>
    <lineage>
        <taxon>Bacteria</taxon>
        <taxon>Bacillati</taxon>
        <taxon>Bacillota</taxon>
        <taxon>Bacilli</taxon>
        <taxon>Bacillales</taxon>
        <taxon>Bacillaceae</taxon>
        <taxon>Lentibacillus</taxon>
    </lineage>
</organism>
<evidence type="ECO:0000313" key="2">
    <source>
        <dbReference type="Proteomes" id="UP000621492"/>
    </source>
</evidence>
<evidence type="ECO:0000313" key="1">
    <source>
        <dbReference type="EMBL" id="GGB51814.1"/>
    </source>
</evidence>
<dbReference type="AlphaFoldDB" id="A0A9W5TZ92"/>
<keyword evidence="2" id="KW-1185">Reference proteome</keyword>
<proteinExistence type="predicted"/>
<reference evidence="1" key="1">
    <citation type="journal article" date="2014" name="Int. J. Syst. Evol. Microbiol.">
        <title>Complete genome sequence of Corynebacterium casei LMG S-19264T (=DSM 44701T), isolated from a smear-ripened cheese.</title>
        <authorList>
            <consortium name="US DOE Joint Genome Institute (JGI-PGF)"/>
            <person name="Walter F."/>
            <person name="Albersmeier A."/>
            <person name="Kalinowski J."/>
            <person name="Ruckert C."/>
        </authorList>
    </citation>
    <scope>NUCLEOTIDE SEQUENCE</scope>
    <source>
        <strain evidence="1">CGMCC 1.15454</strain>
    </source>
</reference>
<accession>A0A9W5TZ92</accession>
<dbReference type="Proteomes" id="UP000621492">
    <property type="component" value="Unassembled WGS sequence"/>
</dbReference>
<sequence>MPKAFLICNSKKFKKDNFLIPIQQELLENEGESVVSIDLNYTNFHLKFDQYICHNDYIHNTRGRVFNKDFNYYLEPLSFYSYYKEDENLLFIQTKTDAALDFISKLSRTKEYNLETVKIDFKSMIPLITEVAGAWIADLKRAHLKTAGYFGHNVHRSEEYKESAAEGNVSSIQMKYISLKSGKEHYIAISKKGSIILYDTFPTIEDEIDIVYEVYEQFIKPHL</sequence>
<dbReference type="RefSeq" id="WP_088052275.1">
    <property type="nucleotide sequence ID" value="NZ_BMJD01000030.1"/>
</dbReference>
<protein>
    <submittedName>
        <fullName evidence="1">Uncharacterized protein</fullName>
    </submittedName>
</protein>
<reference evidence="1" key="2">
    <citation type="submission" date="2020-09" db="EMBL/GenBank/DDBJ databases">
        <authorList>
            <person name="Sun Q."/>
            <person name="Zhou Y."/>
        </authorList>
    </citation>
    <scope>NUCLEOTIDE SEQUENCE</scope>
    <source>
        <strain evidence="1">CGMCC 1.15454</strain>
    </source>
</reference>
<comment type="caution">
    <text evidence="1">The sequence shown here is derived from an EMBL/GenBank/DDBJ whole genome shotgun (WGS) entry which is preliminary data.</text>
</comment>